<accession>A0A8H3L7N3</accession>
<dbReference type="AlphaFoldDB" id="A0A8H3L7N3"/>
<dbReference type="EMBL" id="BLAL01000053">
    <property type="protein sequence ID" value="GES80833.1"/>
    <property type="molecule type" value="Genomic_DNA"/>
</dbReference>
<reference evidence="7" key="1">
    <citation type="submission" date="2019-10" db="EMBL/GenBank/DDBJ databases">
        <title>Conservation and host-specific expression of non-tandemly repeated heterogenous ribosome RNA gene in arbuscular mycorrhizal fungi.</title>
        <authorList>
            <person name="Maeda T."/>
            <person name="Kobayashi Y."/>
            <person name="Nakagawa T."/>
            <person name="Ezawa T."/>
            <person name="Yamaguchi K."/>
            <person name="Bino T."/>
            <person name="Nishimoto Y."/>
            <person name="Shigenobu S."/>
            <person name="Kawaguchi M."/>
        </authorList>
    </citation>
    <scope>NUCLEOTIDE SEQUENCE</scope>
    <source>
        <strain evidence="7">HR1</strain>
    </source>
</reference>
<evidence type="ECO:0000256" key="3">
    <source>
        <dbReference type="ARBA" id="ARBA00022777"/>
    </source>
</evidence>
<evidence type="ECO:0000256" key="4">
    <source>
        <dbReference type="ARBA" id="ARBA00022840"/>
    </source>
</evidence>
<dbReference type="SUPFAM" id="SSF56112">
    <property type="entry name" value="Protein kinase-like (PK-like)"/>
    <property type="match status" value="1"/>
</dbReference>
<dbReference type="Proteomes" id="UP000615446">
    <property type="component" value="Unassembled WGS sequence"/>
</dbReference>
<dbReference type="Pfam" id="PF00069">
    <property type="entry name" value="Pkinase"/>
    <property type="match status" value="1"/>
</dbReference>
<keyword evidence="5" id="KW-0175">Coiled coil</keyword>
<dbReference type="InterPro" id="IPR000719">
    <property type="entry name" value="Prot_kinase_dom"/>
</dbReference>
<dbReference type="GO" id="GO:0004674">
    <property type="term" value="F:protein serine/threonine kinase activity"/>
    <property type="evidence" value="ECO:0007669"/>
    <property type="project" value="TreeGrafter"/>
</dbReference>
<dbReference type="InterPro" id="IPR011009">
    <property type="entry name" value="Kinase-like_dom_sf"/>
</dbReference>
<keyword evidence="1" id="KW-0808">Transferase</keyword>
<dbReference type="PROSITE" id="PS50011">
    <property type="entry name" value="PROTEIN_KINASE_DOM"/>
    <property type="match status" value="1"/>
</dbReference>
<keyword evidence="3 7" id="KW-0418">Kinase</keyword>
<dbReference type="OrthoDB" id="6718656at2759"/>
<evidence type="ECO:0000313" key="7">
    <source>
        <dbReference type="EMBL" id="GES80833.1"/>
    </source>
</evidence>
<evidence type="ECO:0000256" key="2">
    <source>
        <dbReference type="ARBA" id="ARBA00022741"/>
    </source>
</evidence>
<proteinExistence type="predicted"/>
<feature type="coiled-coil region" evidence="5">
    <location>
        <begin position="242"/>
        <end position="287"/>
    </location>
</feature>
<protein>
    <submittedName>
        <fullName evidence="7">Kinase-like domain-containing protein</fullName>
    </submittedName>
</protein>
<evidence type="ECO:0000256" key="5">
    <source>
        <dbReference type="SAM" id="Coils"/>
    </source>
</evidence>
<name>A0A8H3L7N3_9GLOM</name>
<gene>
    <name evidence="7" type="ORF">RCL2_000809400</name>
</gene>
<keyword evidence="2" id="KW-0547">Nucleotide-binding</keyword>
<evidence type="ECO:0000259" key="6">
    <source>
        <dbReference type="PROSITE" id="PS50011"/>
    </source>
</evidence>
<dbReference type="GO" id="GO:0005524">
    <property type="term" value="F:ATP binding"/>
    <property type="evidence" value="ECO:0007669"/>
    <property type="project" value="UniProtKB-KW"/>
</dbReference>
<dbReference type="PANTHER" id="PTHR44329">
    <property type="entry name" value="SERINE/THREONINE-PROTEIN KINASE TNNI3K-RELATED"/>
    <property type="match status" value="1"/>
</dbReference>
<evidence type="ECO:0000256" key="1">
    <source>
        <dbReference type="ARBA" id="ARBA00022679"/>
    </source>
</evidence>
<keyword evidence="4" id="KW-0067">ATP-binding</keyword>
<dbReference type="InterPro" id="IPR051681">
    <property type="entry name" value="Ser/Thr_Kinases-Pseudokinases"/>
</dbReference>
<feature type="coiled-coil region" evidence="5">
    <location>
        <begin position="327"/>
        <end position="549"/>
    </location>
</feature>
<evidence type="ECO:0000313" key="8">
    <source>
        <dbReference type="Proteomes" id="UP000615446"/>
    </source>
</evidence>
<feature type="domain" description="Protein kinase" evidence="6">
    <location>
        <begin position="18"/>
        <end position="284"/>
    </location>
</feature>
<dbReference type="SMART" id="SM00220">
    <property type="entry name" value="S_TKc"/>
    <property type="match status" value="1"/>
</dbReference>
<comment type="caution">
    <text evidence="7">The sequence shown here is derived from an EMBL/GenBank/DDBJ whole genome shotgun (WGS) entry which is preliminary data.</text>
</comment>
<sequence>MDQFISKNNLKWIPYNEFENVEYFDGKEFSTICRATYKSIKIVLKCFNYLNNPDENFGEFLNNWKIINNSGKIINIYGFTKNPVTLDYMLIMEYANKGNLRVCLKEITKNWKQILCILYIIIEGLDILHNEDFIHYDFHDGNILCFEYKYTDIIYISDYFKPYPFTKSSLKKNICGVIPFMAPEVLRAYIMQFINAPTGSNNIINAHHSQACYTSHLLDFTSEELNEVLEGSPELKFYELKFFEYRQKEKDAKQKLEKAVEENKIQLIDLQQRNSQFEQDNQYLRLELAKQIKEFAEKENTLQTKITYLQNEIYEKQVLTGNLTESLKQNKLASQQIQIQINQLKQEKSNLQEKLAQTEVNIEELKTQQESLIKQKTQLEIELNQFKTNCEQIEQEKVELQNIMGGLIQNQRFAAKLKIKCAKSEKEIAHLVQRLDNEEQIKVQLTRAIQIKEDKINELEQKLINFDSQKELDEFEKKSDLNMSKFDKVIEELKKRFNHLENSLTINSEKGHLNFSMLAEEINLLRKNLVILELKLNQEENKLKNLAAD</sequence>
<organism evidence="7 8">
    <name type="scientific">Rhizophagus clarus</name>
    <dbReference type="NCBI Taxonomy" id="94130"/>
    <lineage>
        <taxon>Eukaryota</taxon>
        <taxon>Fungi</taxon>
        <taxon>Fungi incertae sedis</taxon>
        <taxon>Mucoromycota</taxon>
        <taxon>Glomeromycotina</taxon>
        <taxon>Glomeromycetes</taxon>
        <taxon>Glomerales</taxon>
        <taxon>Glomeraceae</taxon>
        <taxon>Rhizophagus</taxon>
    </lineage>
</organism>
<dbReference type="PANTHER" id="PTHR44329:SF288">
    <property type="entry name" value="MITOGEN-ACTIVATED PROTEIN KINASE KINASE KINASE 20"/>
    <property type="match status" value="1"/>
</dbReference>
<dbReference type="Gene3D" id="1.10.510.10">
    <property type="entry name" value="Transferase(Phosphotransferase) domain 1"/>
    <property type="match status" value="1"/>
</dbReference>